<sequence length="168" mass="19006">MSNEEKEYKFKITIVGDPSVGKTTLVKKYTTGSFQKDYIATLGAQFSKYEEIIEGNQIKLFIWDIAGQDVFETMRSKFYNGSSAAIIVFSHAPEEITSFNHVDKWLKELNEYCGNIPIALFGNKIDLIDEKDLALNEDKVNSDFNVGKYSKDHNFIGYFKTSALTGQG</sequence>
<dbReference type="PROSITE" id="PS51420">
    <property type="entry name" value="RHO"/>
    <property type="match status" value="1"/>
</dbReference>
<evidence type="ECO:0000313" key="2">
    <source>
        <dbReference type="EMBL" id="GAH57248.1"/>
    </source>
</evidence>
<evidence type="ECO:0000256" key="1">
    <source>
        <dbReference type="ARBA" id="ARBA00022741"/>
    </source>
</evidence>
<reference evidence="2" key="1">
    <citation type="journal article" date="2014" name="Front. Microbiol.">
        <title>High frequency of phylogenetically diverse reductive dehalogenase-homologous genes in deep subseafloor sedimentary metagenomes.</title>
        <authorList>
            <person name="Kawai M."/>
            <person name="Futagami T."/>
            <person name="Toyoda A."/>
            <person name="Takaki Y."/>
            <person name="Nishi S."/>
            <person name="Hori S."/>
            <person name="Arai W."/>
            <person name="Tsubouchi T."/>
            <person name="Morono Y."/>
            <person name="Uchiyama I."/>
            <person name="Ito T."/>
            <person name="Fujiyama A."/>
            <person name="Inagaki F."/>
            <person name="Takami H."/>
        </authorList>
    </citation>
    <scope>NUCLEOTIDE SEQUENCE</scope>
    <source>
        <strain evidence="2">Expedition CK06-06</strain>
    </source>
</reference>
<dbReference type="InterPro" id="IPR005225">
    <property type="entry name" value="Small_GTP-bd"/>
</dbReference>
<dbReference type="GO" id="GO:0005525">
    <property type="term" value="F:GTP binding"/>
    <property type="evidence" value="ECO:0007669"/>
    <property type="project" value="InterPro"/>
</dbReference>
<protein>
    <recommendedName>
        <fullName evidence="3">Roc domain-containing protein</fullName>
    </recommendedName>
</protein>
<feature type="non-terminal residue" evidence="2">
    <location>
        <position position="168"/>
    </location>
</feature>
<evidence type="ECO:0008006" key="3">
    <source>
        <dbReference type="Google" id="ProtNLM"/>
    </source>
</evidence>
<dbReference type="Pfam" id="PF00071">
    <property type="entry name" value="Ras"/>
    <property type="match status" value="1"/>
</dbReference>
<dbReference type="SMART" id="SM00174">
    <property type="entry name" value="RHO"/>
    <property type="match status" value="1"/>
</dbReference>
<gene>
    <name evidence="2" type="ORF">S03H2_34631</name>
</gene>
<dbReference type="InterPro" id="IPR027417">
    <property type="entry name" value="P-loop_NTPase"/>
</dbReference>
<dbReference type="Gene3D" id="3.40.50.300">
    <property type="entry name" value="P-loop containing nucleotide triphosphate hydrolases"/>
    <property type="match status" value="1"/>
</dbReference>
<accession>X1II52</accession>
<dbReference type="CDD" id="cd00154">
    <property type="entry name" value="Rab"/>
    <property type="match status" value="1"/>
</dbReference>
<dbReference type="SMART" id="SM00175">
    <property type="entry name" value="RAB"/>
    <property type="match status" value="1"/>
</dbReference>
<dbReference type="EMBL" id="BARU01021147">
    <property type="protein sequence ID" value="GAH57248.1"/>
    <property type="molecule type" value="Genomic_DNA"/>
</dbReference>
<dbReference type="SMART" id="SM00176">
    <property type="entry name" value="RAN"/>
    <property type="match status" value="1"/>
</dbReference>
<dbReference type="GO" id="GO:0003924">
    <property type="term" value="F:GTPase activity"/>
    <property type="evidence" value="ECO:0007669"/>
    <property type="project" value="InterPro"/>
</dbReference>
<dbReference type="NCBIfam" id="TIGR00231">
    <property type="entry name" value="small_GTP"/>
    <property type="match status" value="1"/>
</dbReference>
<dbReference type="PROSITE" id="PS51419">
    <property type="entry name" value="RAB"/>
    <property type="match status" value="1"/>
</dbReference>
<dbReference type="AlphaFoldDB" id="X1II52"/>
<dbReference type="PANTHER" id="PTHR47978">
    <property type="match status" value="1"/>
</dbReference>
<organism evidence="2">
    <name type="scientific">marine sediment metagenome</name>
    <dbReference type="NCBI Taxonomy" id="412755"/>
    <lineage>
        <taxon>unclassified sequences</taxon>
        <taxon>metagenomes</taxon>
        <taxon>ecological metagenomes</taxon>
    </lineage>
</organism>
<comment type="caution">
    <text evidence="2">The sequence shown here is derived from an EMBL/GenBank/DDBJ whole genome shotgun (WGS) entry which is preliminary data.</text>
</comment>
<keyword evidence="1" id="KW-0547">Nucleotide-binding</keyword>
<dbReference type="PRINTS" id="PR00449">
    <property type="entry name" value="RASTRNSFRMNG"/>
</dbReference>
<name>X1II52_9ZZZZ</name>
<dbReference type="FunFam" id="3.40.50.300:FF:001447">
    <property type="entry name" value="Ras-related protein Rab-1B"/>
    <property type="match status" value="1"/>
</dbReference>
<dbReference type="InterPro" id="IPR001806">
    <property type="entry name" value="Small_GTPase"/>
</dbReference>
<proteinExistence type="predicted"/>
<dbReference type="SUPFAM" id="SSF52540">
    <property type="entry name" value="P-loop containing nucleoside triphosphate hydrolases"/>
    <property type="match status" value="1"/>
</dbReference>
<dbReference type="SMART" id="SM00173">
    <property type="entry name" value="RAS"/>
    <property type="match status" value="1"/>
</dbReference>